<reference evidence="1" key="1">
    <citation type="submission" date="2014-09" db="EMBL/GenBank/DDBJ databases">
        <authorList>
            <person name="Magalhaes I.L.F."/>
            <person name="Oliveira U."/>
            <person name="Santos F.R."/>
            <person name="Vidigal T.H.D.A."/>
            <person name="Brescovit A.D."/>
            <person name="Santos A.J."/>
        </authorList>
    </citation>
    <scope>NUCLEOTIDE SEQUENCE</scope>
</reference>
<organism evidence="1">
    <name type="scientific">Lygus hesperus</name>
    <name type="common">Western plant bug</name>
    <dbReference type="NCBI Taxonomy" id="30085"/>
    <lineage>
        <taxon>Eukaryota</taxon>
        <taxon>Metazoa</taxon>
        <taxon>Ecdysozoa</taxon>
        <taxon>Arthropoda</taxon>
        <taxon>Hexapoda</taxon>
        <taxon>Insecta</taxon>
        <taxon>Pterygota</taxon>
        <taxon>Neoptera</taxon>
        <taxon>Paraneoptera</taxon>
        <taxon>Hemiptera</taxon>
        <taxon>Heteroptera</taxon>
        <taxon>Panheteroptera</taxon>
        <taxon>Cimicomorpha</taxon>
        <taxon>Miridae</taxon>
        <taxon>Mirini</taxon>
        <taxon>Lygus</taxon>
    </lineage>
</organism>
<dbReference type="AlphaFoldDB" id="A0A0K8S574"/>
<feature type="non-terminal residue" evidence="1">
    <location>
        <position position="1"/>
    </location>
</feature>
<evidence type="ECO:0000313" key="1">
    <source>
        <dbReference type="EMBL" id="JAG48319.1"/>
    </source>
</evidence>
<sequence length="101" mass="11213">GTERIQENIPRNKDQSLCILWTYRQVLVTKYHLPHPPAPISHRERCQSRVVTRCVPLCIPNARQGTSAAPVLIGVASPSPQESPVVLEDLPGHKGQFSRLA</sequence>
<name>A0A0K8S574_LYGHE</name>
<accession>A0A0K8S574</accession>
<protein>
    <submittedName>
        <fullName evidence="1">Uncharacterized protein</fullName>
    </submittedName>
</protein>
<feature type="non-terminal residue" evidence="1">
    <location>
        <position position="101"/>
    </location>
</feature>
<dbReference type="EMBL" id="GBRD01017508">
    <property type="protein sequence ID" value="JAG48319.1"/>
    <property type="molecule type" value="Transcribed_RNA"/>
</dbReference>
<proteinExistence type="predicted"/>